<dbReference type="PROSITE" id="PS50191">
    <property type="entry name" value="CRAL_TRIO"/>
    <property type="match status" value="1"/>
</dbReference>
<proteinExistence type="predicted"/>
<feature type="region of interest" description="Disordered" evidence="1">
    <location>
        <begin position="1"/>
        <end position="25"/>
    </location>
</feature>
<evidence type="ECO:0000313" key="4">
    <source>
        <dbReference type="EMBL" id="KAL3809199.1"/>
    </source>
</evidence>
<keyword evidence="2" id="KW-0472">Membrane</keyword>
<dbReference type="SUPFAM" id="SSF52087">
    <property type="entry name" value="CRAL/TRIO domain"/>
    <property type="match status" value="1"/>
</dbReference>
<dbReference type="CDD" id="cd00170">
    <property type="entry name" value="SEC14"/>
    <property type="match status" value="1"/>
</dbReference>
<feature type="compositionally biased region" description="Polar residues" evidence="1">
    <location>
        <begin position="1"/>
        <end position="12"/>
    </location>
</feature>
<protein>
    <recommendedName>
        <fullName evidence="3">CRAL-TRIO domain-containing protein</fullName>
    </recommendedName>
</protein>
<feature type="compositionally biased region" description="Polar residues" evidence="1">
    <location>
        <begin position="65"/>
        <end position="76"/>
    </location>
</feature>
<evidence type="ECO:0000256" key="2">
    <source>
        <dbReference type="SAM" id="Phobius"/>
    </source>
</evidence>
<accession>A0ABD3R866</accession>
<dbReference type="Gene3D" id="3.40.525.10">
    <property type="entry name" value="CRAL-TRIO lipid binding domain"/>
    <property type="match status" value="1"/>
</dbReference>
<dbReference type="InterPro" id="IPR051026">
    <property type="entry name" value="PI/PC_transfer"/>
</dbReference>
<keyword evidence="2" id="KW-1133">Transmembrane helix</keyword>
<dbReference type="PANTHER" id="PTHR45657:SF1">
    <property type="entry name" value="CRAL-TRIO DOMAIN-CONTAINING PROTEIN YKL091C-RELATED"/>
    <property type="match status" value="1"/>
</dbReference>
<organism evidence="4 5">
    <name type="scientific">Cyclostephanos tholiformis</name>
    <dbReference type="NCBI Taxonomy" id="382380"/>
    <lineage>
        <taxon>Eukaryota</taxon>
        <taxon>Sar</taxon>
        <taxon>Stramenopiles</taxon>
        <taxon>Ochrophyta</taxon>
        <taxon>Bacillariophyta</taxon>
        <taxon>Coscinodiscophyceae</taxon>
        <taxon>Thalassiosirophycidae</taxon>
        <taxon>Stephanodiscales</taxon>
        <taxon>Stephanodiscaceae</taxon>
        <taxon>Cyclostephanos</taxon>
    </lineage>
</organism>
<evidence type="ECO:0000313" key="5">
    <source>
        <dbReference type="Proteomes" id="UP001530377"/>
    </source>
</evidence>
<evidence type="ECO:0000259" key="3">
    <source>
        <dbReference type="PROSITE" id="PS50191"/>
    </source>
</evidence>
<dbReference type="PANTHER" id="PTHR45657">
    <property type="entry name" value="CRAL-TRIO DOMAIN-CONTAINING PROTEIN YKL091C-RELATED"/>
    <property type="match status" value="1"/>
</dbReference>
<keyword evidence="5" id="KW-1185">Reference proteome</keyword>
<feature type="region of interest" description="Disordered" evidence="1">
    <location>
        <begin position="65"/>
        <end position="116"/>
    </location>
</feature>
<reference evidence="4 5" key="1">
    <citation type="submission" date="2024-10" db="EMBL/GenBank/DDBJ databases">
        <title>Updated reference genomes for cyclostephanoid diatoms.</title>
        <authorList>
            <person name="Roberts W.R."/>
            <person name="Alverson A.J."/>
        </authorList>
    </citation>
    <scope>NUCLEOTIDE SEQUENCE [LARGE SCALE GENOMIC DNA]</scope>
    <source>
        <strain evidence="4 5">AJA228-03</strain>
    </source>
</reference>
<dbReference type="Pfam" id="PF00650">
    <property type="entry name" value="CRAL_TRIO"/>
    <property type="match status" value="1"/>
</dbReference>
<dbReference type="Proteomes" id="UP001530377">
    <property type="component" value="Unassembled WGS sequence"/>
</dbReference>
<feature type="domain" description="CRAL-TRIO" evidence="3">
    <location>
        <begin position="473"/>
        <end position="641"/>
    </location>
</feature>
<comment type="caution">
    <text evidence="4">The sequence shown here is derived from an EMBL/GenBank/DDBJ whole genome shotgun (WGS) entry which is preliminary data.</text>
</comment>
<gene>
    <name evidence="4" type="ORF">ACHAXA_000728</name>
</gene>
<dbReference type="InterPro" id="IPR001251">
    <property type="entry name" value="CRAL-TRIO_dom"/>
</dbReference>
<evidence type="ECO:0000256" key="1">
    <source>
        <dbReference type="SAM" id="MobiDB-lite"/>
    </source>
</evidence>
<keyword evidence="2" id="KW-0812">Transmembrane</keyword>
<sequence length="641" mass="72519">MKARSCQQIHTNNKSRKDDDPSVDADVLRRQREEAFRQVGFSTLAEQAVNGYTTTQYPATHEITSHPTAHSYSDHSLTPPIEISNDLDNRSGNSSGDEFKKEHPTLLPPEAGLHRDGEQARLVEVVRRRQLHRQKKHEQTAFEWLEEMLFNGGFIGDSRTARSSDRNIHSTMPLNPYRDPGQASKHPTSNHDPIRVPQSIQNDQLLPSQPSPPAIILSKYPFLHHVLTKLLRAFRWFIDCCITRIAGLEPLQSKDAFPIYSTAPAYSFQISADDIIHFLVVLWATFYSGIQMQVFAIPIIVMTSVLLGSAGRKVVRRMNSVRNQCPMSQQQVAKIDAVSNKILPVLLPIPNSTTDGTVRRLQKLYPNATIAECKRFFACVKYNEEAASKRMEEFFRWRSECGLKSIADACGERSDDRHVREFDQAFVEKDAEDWNASAQLAISIVTKSHVPESAAKLPQIICSYEEKFEEGSDSEVLPKQKKEFTLPPRCKDGTRILHILPFRLDLSIATAPTYSLAVALYLDRRLSRLTIEKITLLCDVRGGRGWANPTPWSTLPFIQSTASLLGSHYPERLERLVLFPMPMSAIWVWSAAKKCLDPNTSSKVVIVSPGEGSAPPEQLLEFVDDEKFSVLEKRRQSFFHE</sequence>
<feature type="transmembrane region" description="Helical" evidence="2">
    <location>
        <begin position="275"/>
        <end position="308"/>
    </location>
</feature>
<name>A0ABD3R866_9STRA</name>
<dbReference type="EMBL" id="JALLPB020000429">
    <property type="protein sequence ID" value="KAL3809199.1"/>
    <property type="molecule type" value="Genomic_DNA"/>
</dbReference>
<feature type="compositionally biased region" description="Basic and acidic residues" evidence="1">
    <location>
        <begin position="15"/>
        <end position="25"/>
    </location>
</feature>
<dbReference type="AlphaFoldDB" id="A0ABD3R866"/>
<dbReference type="InterPro" id="IPR036865">
    <property type="entry name" value="CRAL-TRIO_dom_sf"/>
</dbReference>
<feature type="region of interest" description="Disordered" evidence="1">
    <location>
        <begin position="161"/>
        <end position="196"/>
    </location>
</feature>